<evidence type="ECO:0000313" key="2">
    <source>
        <dbReference type="Proteomes" id="UP000018837"/>
    </source>
</evidence>
<dbReference type="AlphaFoldDB" id="W2C6N7"/>
<dbReference type="Proteomes" id="UP000018837">
    <property type="component" value="Unassembled WGS sequence"/>
</dbReference>
<gene>
    <name evidence="1" type="ORF">N425_01765</name>
</gene>
<accession>W2C6N7</accession>
<organism evidence="1 2">
    <name type="scientific">Tannerella sp. oral taxon BU063 isolate Cell 2</name>
    <dbReference type="NCBI Taxonomy" id="1411148"/>
    <lineage>
        <taxon>Bacteria</taxon>
        <taxon>Pseudomonadati</taxon>
        <taxon>Bacteroidota</taxon>
        <taxon>Bacteroidia</taxon>
        <taxon>Bacteroidales</taxon>
        <taxon>Tannerellaceae</taxon>
        <taxon>Tannerella</taxon>
    </lineage>
</organism>
<name>W2C6N7_9BACT</name>
<sequence length="77" mass="8901">MDWETHSFVELTLRKGRSRVRVESPQVGEKPEGWCGIEAVALAAAGAVIANFRPWIIYYHHAAIPRRIWANFWQHIC</sequence>
<reference evidence="1 2" key="1">
    <citation type="submission" date="2013-11" db="EMBL/GenBank/DDBJ databases">
        <title>Single cell genomics of uncultured Tannerella BU063 (oral taxon 286).</title>
        <authorList>
            <person name="Beall C.J."/>
            <person name="Campbell A.G."/>
            <person name="Griffen A.L."/>
            <person name="Podar M."/>
            <person name="Leys E.J."/>
        </authorList>
    </citation>
    <scope>NUCLEOTIDE SEQUENCE [LARGE SCALE GENOMIC DNA]</scope>
    <source>
        <strain evidence="1">Cell 2</strain>
    </source>
</reference>
<comment type="caution">
    <text evidence="1">The sequence shown here is derived from an EMBL/GenBank/DDBJ whole genome shotgun (WGS) entry which is preliminary data.</text>
</comment>
<evidence type="ECO:0000313" key="1">
    <source>
        <dbReference type="EMBL" id="ETK02899.1"/>
    </source>
</evidence>
<dbReference type="EMBL" id="AYUF01000287">
    <property type="protein sequence ID" value="ETK02899.1"/>
    <property type="molecule type" value="Genomic_DNA"/>
</dbReference>
<proteinExistence type="predicted"/>
<protein>
    <submittedName>
        <fullName evidence="1">Uncharacterized protein</fullName>
    </submittedName>
</protein>